<keyword evidence="2" id="KW-1185">Reference proteome</keyword>
<proteinExistence type="predicted"/>
<dbReference type="AlphaFoldDB" id="A0AAV5IJZ3"/>
<evidence type="ECO:0000313" key="1">
    <source>
        <dbReference type="EMBL" id="GKV02257.1"/>
    </source>
</evidence>
<comment type="caution">
    <text evidence="1">The sequence shown here is derived from an EMBL/GenBank/DDBJ whole genome shotgun (WGS) entry which is preliminary data.</text>
</comment>
<accession>A0AAV5IJZ3</accession>
<organism evidence="1 2">
    <name type="scientific">Rubroshorea leprosula</name>
    <dbReference type="NCBI Taxonomy" id="152421"/>
    <lineage>
        <taxon>Eukaryota</taxon>
        <taxon>Viridiplantae</taxon>
        <taxon>Streptophyta</taxon>
        <taxon>Embryophyta</taxon>
        <taxon>Tracheophyta</taxon>
        <taxon>Spermatophyta</taxon>
        <taxon>Magnoliopsida</taxon>
        <taxon>eudicotyledons</taxon>
        <taxon>Gunneridae</taxon>
        <taxon>Pentapetalae</taxon>
        <taxon>rosids</taxon>
        <taxon>malvids</taxon>
        <taxon>Malvales</taxon>
        <taxon>Dipterocarpaceae</taxon>
        <taxon>Rubroshorea</taxon>
    </lineage>
</organism>
<dbReference type="EMBL" id="BPVZ01000018">
    <property type="protein sequence ID" value="GKV02257.1"/>
    <property type="molecule type" value="Genomic_DNA"/>
</dbReference>
<sequence length="42" mass="4663">MPKIDELLLTNCIVASKQIAERNTSSVQCPSNENFLQGLQTK</sequence>
<gene>
    <name evidence="1" type="ORF">SLEP1_g14714</name>
</gene>
<reference evidence="1 2" key="1">
    <citation type="journal article" date="2021" name="Commun. Biol.">
        <title>The genome of Shorea leprosula (Dipterocarpaceae) highlights the ecological relevance of drought in aseasonal tropical rainforests.</title>
        <authorList>
            <person name="Ng K.K.S."/>
            <person name="Kobayashi M.J."/>
            <person name="Fawcett J.A."/>
            <person name="Hatakeyama M."/>
            <person name="Paape T."/>
            <person name="Ng C.H."/>
            <person name="Ang C.C."/>
            <person name="Tnah L.H."/>
            <person name="Lee C.T."/>
            <person name="Nishiyama T."/>
            <person name="Sese J."/>
            <person name="O'Brien M.J."/>
            <person name="Copetti D."/>
            <person name="Mohd Noor M.I."/>
            <person name="Ong R.C."/>
            <person name="Putra M."/>
            <person name="Sireger I.Z."/>
            <person name="Indrioko S."/>
            <person name="Kosugi Y."/>
            <person name="Izuno A."/>
            <person name="Isagi Y."/>
            <person name="Lee S.L."/>
            <person name="Shimizu K.K."/>
        </authorList>
    </citation>
    <scope>NUCLEOTIDE SEQUENCE [LARGE SCALE GENOMIC DNA]</scope>
    <source>
        <strain evidence="1">214</strain>
    </source>
</reference>
<dbReference type="Proteomes" id="UP001054252">
    <property type="component" value="Unassembled WGS sequence"/>
</dbReference>
<evidence type="ECO:0000313" key="2">
    <source>
        <dbReference type="Proteomes" id="UP001054252"/>
    </source>
</evidence>
<protein>
    <submittedName>
        <fullName evidence="1">Uncharacterized protein</fullName>
    </submittedName>
</protein>
<name>A0AAV5IJZ3_9ROSI</name>